<dbReference type="InterPro" id="IPR009057">
    <property type="entry name" value="Homeodomain-like_sf"/>
</dbReference>
<accession>A0A9X0QJ87</accession>
<name>A0A9X0QJ87_9BACT</name>
<feature type="DNA-binding region" description="H-T-H motif" evidence="4">
    <location>
        <begin position="26"/>
        <end position="45"/>
    </location>
</feature>
<proteinExistence type="predicted"/>
<feature type="domain" description="HTH tetR-type" evidence="5">
    <location>
        <begin position="3"/>
        <end position="63"/>
    </location>
</feature>
<protein>
    <submittedName>
        <fullName evidence="6">TetR/AcrR family transcriptional repressor of nem operon</fullName>
    </submittedName>
</protein>
<keyword evidence="7" id="KW-1185">Reference proteome</keyword>
<evidence type="ECO:0000256" key="1">
    <source>
        <dbReference type="ARBA" id="ARBA00023015"/>
    </source>
</evidence>
<gene>
    <name evidence="6" type="ORF">HDF14_004902</name>
</gene>
<dbReference type="InterPro" id="IPR036271">
    <property type="entry name" value="Tet_transcr_reg_TetR-rel_C_sf"/>
</dbReference>
<evidence type="ECO:0000313" key="7">
    <source>
        <dbReference type="Proteomes" id="UP000535182"/>
    </source>
</evidence>
<dbReference type="InterPro" id="IPR011075">
    <property type="entry name" value="TetR_C"/>
</dbReference>
<dbReference type="RefSeq" id="WP_183981122.1">
    <property type="nucleotide sequence ID" value="NZ_JACHEB010000014.1"/>
</dbReference>
<keyword evidence="2 4" id="KW-0238">DNA-binding</keyword>
<keyword evidence="1" id="KW-0805">Transcription regulation</keyword>
<reference evidence="6 7" key="1">
    <citation type="submission" date="2020-08" db="EMBL/GenBank/DDBJ databases">
        <title>Genomic Encyclopedia of Type Strains, Phase IV (KMG-V): Genome sequencing to study the core and pangenomes of soil and plant-associated prokaryotes.</title>
        <authorList>
            <person name="Whitman W."/>
        </authorList>
    </citation>
    <scope>NUCLEOTIDE SEQUENCE [LARGE SCALE GENOMIC DNA]</scope>
    <source>
        <strain evidence="6 7">X5P2</strain>
    </source>
</reference>
<dbReference type="SUPFAM" id="SSF48498">
    <property type="entry name" value="Tetracyclin repressor-like, C-terminal domain"/>
    <property type="match status" value="1"/>
</dbReference>
<dbReference type="PRINTS" id="PR00455">
    <property type="entry name" value="HTHTETR"/>
</dbReference>
<comment type="caution">
    <text evidence="6">The sequence shown here is derived from an EMBL/GenBank/DDBJ whole genome shotgun (WGS) entry which is preliminary data.</text>
</comment>
<organism evidence="6 7">
    <name type="scientific">Tunturiibacter gelidiferens</name>
    <dbReference type="NCBI Taxonomy" id="3069689"/>
    <lineage>
        <taxon>Bacteria</taxon>
        <taxon>Pseudomonadati</taxon>
        <taxon>Acidobacteriota</taxon>
        <taxon>Terriglobia</taxon>
        <taxon>Terriglobales</taxon>
        <taxon>Acidobacteriaceae</taxon>
        <taxon>Tunturiibacter</taxon>
    </lineage>
</organism>
<dbReference type="EMBL" id="JACHEB010000014">
    <property type="protein sequence ID" value="MBB5331258.1"/>
    <property type="molecule type" value="Genomic_DNA"/>
</dbReference>
<evidence type="ECO:0000256" key="2">
    <source>
        <dbReference type="ARBA" id="ARBA00023125"/>
    </source>
</evidence>
<evidence type="ECO:0000256" key="3">
    <source>
        <dbReference type="ARBA" id="ARBA00023163"/>
    </source>
</evidence>
<dbReference type="AlphaFoldDB" id="A0A9X0QJ87"/>
<dbReference type="PANTHER" id="PTHR47506:SF7">
    <property type="entry name" value="TRANSCRIPTIONAL REGULATORY PROTEIN"/>
    <property type="match status" value="1"/>
</dbReference>
<evidence type="ECO:0000259" key="5">
    <source>
        <dbReference type="PROSITE" id="PS50977"/>
    </source>
</evidence>
<sequence>MQGDTADRILEAAHSLLADRGYSAFSYADIAEMVKIRKPSIHHHFPTKEILVTAVLKQHRNKLGAALSDLTQRVDSPLKRLEAYVLYWEKCIRDKTEPICIAALLGAELPTLPEEVTLEVKRYFRELKVWVQETMEEGRSKGIVRLEQSASTEADTFIALINGAMVSARTYGTSKVYTSVMQGALRRLAAQL</sequence>
<dbReference type="InterPro" id="IPR001647">
    <property type="entry name" value="HTH_TetR"/>
</dbReference>
<dbReference type="GO" id="GO:0003677">
    <property type="term" value="F:DNA binding"/>
    <property type="evidence" value="ECO:0007669"/>
    <property type="project" value="UniProtKB-UniRule"/>
</dbReference>
<keyword evidence="3" id="KW-0804">Transcription</keyword>
<dbReference type="PROSITE" id="PS50977">
    <property type="entry name" value="HTH_TETR_2"/>
    <property type="match status" value="1"/>
</dbReference>
<dbReference type="Gene3D" id="1.10.357.10">
    <property type="entry name" value="Tetracycline Repressor, domain 2"/>
    <property type="match status" value="1"/>
</dbReference>
<dbReference type="SUPFAM" id="SSF46689">
    <property type="entry name" value="Homeodomain-like"/>
    <property type="match status" value="1"/>
</dbReference>
<evidence type="ECO:0000256" key="4">
    <source>
        <dbReference type="PROSITE-ProRule" id="PRU00335"/>
    </source>
</evidence>
<dbReference type="Proteomes" id="UP000535182">
    <property type="component" value="Unassembled WGS sequence"/>
</dbReference>
<dbReference type="Pfam" id="PF00440">
    <property type="entry name" value="TetR_N"/>
    <property type="match status" value="1"/>
</dbReference>
<dbReference type="PANTHER" id="PTHR47506">
    <property type="entry name" value="TRANSCRIPTIONAL REGULATORY PROTEIN"/>
    <property type="match status" value="1"/>
</dbReference>
<evidence type="ECO:0000313" key="6">
    <source>
        <dbReference type="EMBL" id="MBB5331258.1"/>
    </source>
</evidence>
<dbReference type="Pfam" id="PF16925">
    <property type="entry name" value="TetR_C_13"/>
    <property type="match status" value="1"/>
</dbReference>